<keyword evidence="1" id="KW-0378">Hydrolase</keyword>
<dbReference type="EMBL" id="PCWR01000062">
    <property type="protein sequence ID" value="PIR06190.1"/>
    <property type="molecule type" value="Genomic_DNA"/>
</dbReference>
<accession>A0A2H0NBB7</accession>
<dbReference type="Proteomes" id="UP000228867">
    <property type="component" value="Unassembled WGS sequence"/>
</dbReference>
<dbReference type="AlphaFoldDB" id="A0A2H0NBB7"/>
<protein>
    <submittedName>
        <fullName evidence="1">DNA helicase UvrD</fullName>
    </submittedName>
</protein>
<keyword evidence="1" id="KW-0347">Helicase</keyword>
<dbReference type="GO" id="GO:0004386">
    <property type="term" value="F:helicase activity"/>
    <property type="evidence" value="ECO:0007669"/>
    <property type="project" value="UniProtKB-KW"/>
</dbReference>
<dbReference type="PANTHER" id="PTHR40084:SF1">
    <property type="entry name" value="PHOSPHOTRANSFERASE"/>
    <property type="match status" value="1"/>
</dbReference>
<keyword evidence="1" id="KW-0067">ATP-binding</keyword>
<comment type="caution">
    <text evidence="1">The sequence shown here is derived from an EMBL/GenBank/DDBJ whole genome shotgun (WGS) entry which is preliminary data.</text>
</comment>
<evidence type="ECO:0000313" key="1">
    <source>
        <dbReference type="EMBL" id="PIR06190.1"/>
    </source>
</evidence>
<gene>
    <name evidence="1" type="ORF">COV54_02965</name>
</gene>
<organism evidence="1 2">
    <name type="scientific">Candidatus Jorgensenbacteria bacterium CG11_big_fil_rev_8_21_14_0_20_38_23</name>
    <dbReference type="NCBI Taxonomy" id="1974594"/>
    <lineage>
        <taxon>Bacteria</taxon>
        <taxon>Candidatus Joergenseniibacteriota</taxon>
    </lineage>
</organism>
<proteinExistence type="predicted"/>
<reference evidence="1 2" key="1">
    <citation type="submission" date="2017-09" db="EMBL/GenBank/DDBJ databases">
        <title>Depth-based differentiation of microbial function through sediment-hosted aquifers and enrichment of novel symbionts in the deep terrestrial subsurface.</title>
        <authorList>
            <person name="Probst A.J."/>
            <person name="Ladd B."/>
            <person name="Jarett J.K."/>
            <person name="Geller-Mcgrath D.E."/>
            <person name="Sieber C.M."/>
            <person name="Emerson J.B."/>
            <person name="Anantharaman K."/>
            <person name="Thomas B.C."/>
            <person name="Malmstrom R."/>
            <person name="Stieglmeier M."/>
            <person name="Klingl A."/>
            <person name="Woyke T."/>
            <person name="Ryan C.M."/>
            <person name="Banfield J.F."/>
        </authorList>
    </citation>
    <scope>NUCLEOTIDE SEQUENCE [LARGE SCALE GENOMIC DNA]</scope>
    <source>
        <strain evidence="1">CG11_big_fil_rev_8_21_14_0_20_38_23</strain>
    </source>
</reference>
<sequence>MKFIADLEIHSKYARAVSPQMLLENLALWGAKKGIKVLGTGDFTHPLWLEEIKEKLEPAETGLFKIREKFVIKDKTGVDPLQTRFILSGEISCIYSKNNKVRRVHHLIYAPSIEIVEKINVQLGWVGKLKSDGRPIIGIDSKELLKILLTASPECVLIPAHVWTPYFGVFGSKSGFDSLRECFDELESHIFAIETGLSADPPMCWRIPFLDNKAIISSSDSHSLHRIGREATIFDTDLSYKGIMEAIRARDQRLIGTIEFFPEEGRYHYDGHAGCKIRFSPEETKKHRGLCPVCGKLVTVGVMARIDELAPEDRPIGFKPAWAKPYYSFIPFDEVIAESLNLGVNTKGVWREYEEAIKNFGSEFNILINASEAELKSKLPPVIAEGVIKMRQGRVYIEPGYDGEYGKIKIFEENERENLAAQKSLF</sequence>
<dbReference type="Pfam" id="PF13263">
    <property type="entry name" value="PHP_C"/>
    <property type="match status" value="1"/>
</dbReference>
<dbReference type="CDD" id="cd19067">
    <property type="entry name" value="PfuEndoQ-like"/>
    <property type="match status" value="1"/>
</dbReference>
<name>A0A2H0NBB7_9BACT</name>
<evidence type="ECO:0000313" key="2">
    <source>
        <dbReference type="Proteomes" id="UP000228867"/>
    </source>
</evidence>
<dbReference type="SUPFAM" id="SSF89550">
    <property type="entry name" value="PHP domain-like"/>
    <property type="match status" value="1"/>
</dbReference>
<dbReference type="Gene3D" id="3.20.20.140">
    <property type="entry name" value="Metal-dependent hydrolases"/>
    <property type="match status" value="1"/>
</dbReference>
<dbReference type="PANTHER" id="PTHR40084">
    <property type="entry name" value="PHOSPHOHYDROLASE, PHP FAMILY"/>
    <property type="match status" value="1"/>
</dbReference>
<dbReference type="InterPro" id="IPR016195">
    <property type="entry name" value="Pol/histidinol_Pase-like"/>
</dbReference>
<keyword evidence="1" id="KW-0547">Nucleotide-binding</keyword>